<dbReference type="OrthoDB" id="5844513at2759"/>
<comment type="similarity">
    <text evidence="2 13">Belongs to the class-I aminoacyl-tRNA synthetase family.</text>
</comment>
<keyword evidence="9 13" id="KW-0648">Protein biosynthesis</keyword>
<evidence type="ECO:0000256" key="4">
    <source>
        <dbReference type="ARBA" id="ARBA00022555"/>
    </source>
</evidence>
<evidence type="ECO:0000256" key="5">
    <source>
        <dbReference type="ARBA" id="ARBA00022598"/>
    </source>
</evidence>
<proteinExistence type="inferred from homology"/>
<dbReference type="CDD" id="cd00814">
    <property type="entry name" value="MetRS_core"/>
    <property type="match status" value="1"/>
</dbReference>
<dbReference type="Gene3D" id="3.40.50.620">
    <property type="entry name" value="HUPs"/>
    <property type="match status" value="1"/>
</dbReference>
<feature type="region of interest" description="Disordered" evidence="14">
    <location>
        <begin position="626"/>
        <end position="677"/>
    </location>
</feature>
<dbReference type="SUPFAM" id="SSF57770">
    <property type="entry name" value="Methionyl-tRNA synthetase (MetRS), Zn-domain"/>
    <property type="match status" value="1"/>
</dbReference>
<dbReference type="GO" id="GO:0004825">
    <property type="term" value="F:methionine-tRNA ligase activity"/>
    <property type="evidence" value="ECO:0007669"/>
    <property type="project" value="UniProtKB-EC"/>
</dbReference>
<dbReference type="FunFam" id="1.10.730.10:FF:000031">
    <property type="entry name" value="Putative Methionyl-tRNA synthetase"/>
    <property type="match status" value="1"/>
</dbReference>
<evidence type="ECO:0000256" key="6">
    <source>
        <dbReference type="ARBA" id="ARBA00022741"/>
    </source>
</evidence>
<dbReference type="PROSITE" id="PS00178">
    <property type="entry name" value="AA_TRNA_LIGASE_I"/>
    <property type="match status" value="1"/>
</dbReference>
<dbReference type="Pfam" id="PF19303">
    <property type="entry name" value="Anticodon_3"/>
    <property type="match status" value="1"/>
</dbReference>
<evidence type="ECO:0000259" key="15">
    <source>
        <dbReference type="Pfam" id="PF09334"/>
    </source>
</evidence>
<dbReference type="InterPro" id="IPR001412">
    <property type="entry name" value="aa-tRNA-synth_I_CS"/>
</dbReference>
<evidence type="ECO:0000313" key="18">
    <source>
        <dbReference type="Proteomes" id="UP000182658"/>
    </source>
</evidence>
<dbReference type="Proteomes" id="UP000182658">
    <property type="component" value="Unassembled WGS sequence"/>
</dbReference>
<sequence>MSNSSPSKPLLPIPGKENILITSALPYVNNVPHLGNIIGSVLSADVFARFCRARGLPTLYICGSDQYGTATETQALTEGVTPEELCAKYHAIHRDIYEWFRIDFDIFGKTPTPQHTQIVQEMFTSLWKNGFIEERETAQAYCPAHHSFLADRYVEGECSLCHDLGARGDQCDKCGNLLDPLEPDHSAGSNEVEETKATGWLINPHCKLDGATPERRKTKHLYLRLDALQKEIEAWMQGGATKDWAPNAIAITQSWIDNGLKPRSITRDLKWGVPVPSGVEGLSDEDYKNKVFYVWFDACIGYPSITKNYTDQGDLSSRDWEKWWKNPKDVSLYQFMGKDNVPFHSIIFPASQLGTRESWTQVSNISTTDYLNYEGGKFSKSKNVGVFGNKAQDTGVPVDVWRYYLLSRRPESGDSEFKWEEFIDSNNNDLLKNLGNLCQRVVKFAHAKLGGVVPDYTKYVDESGSFDAFKKDVNEHLQTYIKDLKATKLRAGLSTILAISALGNKLLQDNKLSNQLITEEPERCAAVVGIVLNLLHLLANLAFPYMPSTSESIMEQLGFAPDADGKYGVHIPDVWTADLVKPEQKLGEAKLLFSAIPAGKLDEWRETFGGEELRLQKAAEAEKAAAKKAAKEKEKEKKRLKKLAAAQAAGGAGEGAKEGDAKGPAIGETPLAHRDKA</sequence>
<dbReference type="AlphaFoldDB" id="A0A1J7JMJ6"/>
<keyword evidence="4" id="KW-0820">tRNA-binding</keyword>
<evidence type="ECO:0000256" key="3">
    <source>
        <dbReference type="ARBA" id="ARBA00012838"/>
    </source>
</evidence>
<dbReference type="GO" id="GO:0010494">
    <property type="term" value="C:cytoplasmic stress granule"/>
    <property type="evidence" value="ECO:0007669"/>
    <property type="project" value="EnsemblFungi"/>
</dbReference>
<evidence type="ECO:0000256" key="8">
    <source>
        <dbReference type="ARBA" id="ARBA00022884"/>
    </source>
</evidence>
<evidence type="ECO:0000256" key="11">
    <source>
        <dbReference type="ARBA" id="ARBA00030904"/>
    </source>
</evidence>
<evidence type="ECO:0000256" key="1">
    <source>
        <dbReference type="ARBA" id="ARBA00004496"/>
    </source>
</evidence>
<accession>A0A1J7JMJ6</accession>
<dbReference type="InterPro" id="IPR023458">
    <property type="entry name" value="Met-tRNA_ligase_1"/>
</dbReference>
<evidence type="ECO:0000313" key="17">
    <source>
        <dbReference type="EMBL" id="OIW30540.1"/>
    </source>
</evidence>
<dbReference type="GO" id="GO:0000049">
    <property type="term" value="F:tRNA binding"/>
    <property type="evidence" value="ECO:0007669"/>
    <property type="project" value="UniProtKB-KW"/>
</dbReference>
<dbReference type="GO" id="GO:0005524">
    <property type="term" value="F:ATP binding"/>
    <property type="evidence" value="ECO:0007669"/>
    <property type="project" value="UniProtKB-KW"/>
</dbReference>
<dbReference type="InterPro" id="IPR009080">
    <property type="entry name" value="tRNAsynth_Ia_anticodon-bd"/>
</dbReference>
<dbReference type="SUPFAM" id="SSF52374">
    <property type="entry name" value="Nucleotidylyl transferase"/>
    <property type="match status" value="1"/>
</dbReference>
<keyword evidence="6 13" id="KW-0547">Nucleotide-binding</keyword>
<dbReference type="InterPro" id="IPR015413">
    <property type="entry name" value="Methionyl/Leucyl_tRNA_Synth"/>
</dbReference>
<evidence type="ECO:0000256" key="9">
    <source>
        <dbReference type="ARBA" id="ARBA00022917"/>
    </source>
</evidence>
<dbReference type="InterPro" id="IPR041872">
    <property type="entry name" value="Anticodon_Met"/>
</dbReference>
<keyword evidence="7 13" id="KW-0067">ATP-binding</keyword>
<feature type="compositionally biased region" description="Basic and acidic residues" evidence="14">
    <location>
        <begin position="626"/>
        <end position="637"/>
    </location>
</feature>
<evidence type="ECO:0000256" key="10">
    <source>
        <dbReference type="ARBA" id="ARBA00023146"/>
    </source>
</evidence>
<dbReference type="GO" id="GO:0006431">
    <property type="term" value="P:methionyl-tRNA aminoacylation"/>
    <property type="evidence" value="ECO:0007669"/>
    <property type="project" value="EnsemblFungi"/>
</dbReference>
<dbReference type="InParanoid" id="A0A1J7JMJ6"/>
<dbReference type="NCBIfam" id="TIGR00398">
    <property type="entry name" value="metG"/>
    <property type="match status" value="1"/>
</dbReference>
<evidence type="ECO:0000259" key="16">
    <source>
        <dbReference type="Pfam" id="PF19303"/>
    </source>
</evidence>
<comment type="subcellular location">
    <subcellularLocation>
        <location evidence="1">Cytoplasm</location>
    </subcellularLocation>
</comment>
<feature type="domain" description="Methionyl-tRNA synthetase anticodon-binding" evidence="16">
    <location>
        <begin position="467"/>
        <end position="611"/>
    </location>
</feature>
<dbReference type="Pfam" id="PF09334">
    <property type="entry name" value="tRNA-synt_1g"/>
    <property type="match status" value="1"/>
</dbReference>
<evidence type="ECO:0000256" key="7">
    <source>
        <dbReference type="ARBA" id="ARBA00022840"/>
    </source>
</evidence>
<dbReference type="InterPro" id="IPR014758">
    <property type="entry name" value="Met-tRNA_synth"/>
</dbReference>
<dbReference type="EMBL" id="KV875096">
    <property type="protein sequence ID" value="OIW30540.1"/>
    <property type="molecule type" value="Genomic_DNA"/>
</dbReference>
<dbReference type="Gene3D" id="2.20.28.20">
    <property type="entry name" value="Methionyl-tRNA synthetase, Zn-domain"/>
    <property type="match status" value="1"/>
</dbReference>
<feature type="domain" description="Methionyl/Leucyl tRNA synthetase" evidence="15">
    <location>
        <begin position="19"/>
        <end position="441"/>
    </location>
</feature>
<name>A0A1J7JMJ6_9PEZI</name>
<dbReference type="GO" id="GO:1990825">
    <property type="term" value="F:sequence-specific mRNA binding"/>
    <property type="evidence" value="ECO:0007669"/>
    <property type="project" value="EnsemblFungi"/>
</dbReference>
<dbReference type="FunCoup" id="A0A1J7JMJ6">
    <property type="interactions" value="1028"/>
</dbReference>
<dbReference type="GO" id="GO:0017101">
    <property type="term" value="C:aminoacyl-tRNA synthetase multienzyme complex"/>
    <property type="evidence" value="ECO:0007669"/>
    <property type="project" value="TreeGrafter"/>
</dbReference>
<dbReference type="InterPro" id="IPR033911">
    <property type="entry name" value="MetRS_core"/>
</dbReference>
<dbReference type="InterPro" id="IPR014729">
    <property type="entry name" value="Rossmann-like_a/b/a_fold"/>
</dbReference>
<keyword evidence="18" id="KW-1185">Reference proteome</keyword>
<protein>
    <recommendedName>
        <fullName evidence="3">methionine--tRNA ligase</fullName>
        <ecNumber evidence="3">6.1.1.10</ecNumber>
    </recommendedName>
    <alternativeName>
        <fullName evidence="11">Methionyl-tRNA synthetase</fullName>
    </alternativeName>
</protein>
<dbReference type="Gene3D" id="1.10.730.10">
    <property type="entry name" value="Isoleucyl-tRNA Synthetase, Domain 1"/>
    <property type="match status" value="1"/>
</dbReference>
<dbReference type="EC" id="6.1.1.10" evidence="3"/>
<keyword evidence="5 13" id="KW-0436">Ligase</keyword>
<evidence type="ECO:0000256" key="2">
    <source>
        <dbReference type="ARBA" id="ARBA00005594"/>
    </source>
</evidence>
<dbReference type="GO" id="GO:0017102">
    <property type="term" value="C:methionyl glutamyl tRNA synthetase complex"/>
    <property type="evidence" value="ECO:0007669"/>
    <property type="project" value="EnsemblFungi"/>
</dbReference>
<evidence type="ECO:0000256" key="14">
    <source>
        <dbReference type="SAM" id="MobiDB-lite"/>
    </source>
</evidence>
<keyword evidence="10 13" id="KW-0030">Aminoacyl-tRNA synthetase</keyword>
<dbReference type="SUPFAM" id="SSF47323">
    <property type="entry name" value="Anticodon-binding domain of a subclass of class I aminoacyl-tRNA synthetases"/>
    <property type="match status" value="1"/>
</dbReference>
<evidence type="ECO:0000256" key="13">
    <source>
        <dbReference type="RuleBase" id="RU363039"/>
    </source>
</evidence>
<dbReference type="PANTHER" id="PTHR45765">
    <property type="entry name" value="METHIONINE--TRNA LIGASE"/>
    <property type="match status" value="1"/>
</dbReference>
<evidence type="ECO:0000256" key="12">
    <source>
        <dbReference type="ARBA" id="ARBA00047364"/>
    </source>
</evidence>
<organism evidence="17 18">
    <name type="scientific">Coniochaeta ligniaria NRRL 30616</name>
    <dbReference type="NCBI Taxonomy" id="1408157"/>
    <lineage>
        <taxon>Eukaryota</taxon>
        <taxon>Fungi</taxon>
        <taxon>Dikarya</taxon>
        <taxon>Ascomycota</taxon>
        <taxon>Pezizomycotina</taxon>
        <taxon>Sordariomycetes</taxon>
        <taxon>Sordariomycetidae</taxon>
        <taxon>Coniochaetales</taxon>
        <taxon>Coniochaetaceae</taxon>
        <taxon>Coniochaeta</taxon>
    </lineage>
</organism>
<comment type="catalytic activity">
    <reaction evidence="12">
        <text>tRNA(Met) + L-methionine + ATP = L-methionyl-tRNA(Met) + AMP + diphosphate</text>
        <dbReference type="Rhea" id="RHEA:13481"/>
        <dbReference type="Rhea" id="RHEA-COMP:9667"/>
        <dbReference type="Rhea" id="RHEA-COMP:9698"/>
        <dbReference type="ChEBI" id="CHEBI:30616"/>
        <dbReference type="ChEBI" id="CHEBI:33019"/>
        <dbReference type="ChEBI" id="CHEBI:57844"/>
        <dbReference type="ChEBI" id="CHEBI:78442"/>
        <dbReference type="ChEBI" id="CHEBI:78530"/>
        <dbReference type="ChEBI" id="CHEBI:456215"/>
        <dbReference type="EC" id="6.1.1.10"/>
    </reaction>
</comment>
<dbReference type="GO" id="GO:0005829">
    <property type="term" value="C:cytosol"/>
    <property type="evidence" value="ECO:0007669"/>
    <property type="project" value="TreeGrafter"/>
</dbReference>
<dbReference type="PRINTS" id="PR01041">
    <property type="entry name" value="TRNASYNTHMET"/>
</dbReference>
<gene>
    <name evidence="17" type="ORF">CONLIGDRAFT_594382</name>
</gene>
<dbReference type="PANTHER" id="PTHR45765:SF1">
    <property type="entry name" value="METHIONINE--TRNA LIGASE, CYTOPLASMIC"/>
    <property type="match status" value="1"/>
</dbReference>
<reference evidence="17 18" key="1">
    <citation type="submission" date="2016-10" db="EMBL/GenBank/DDBJ databases">
        <title>Draft genome sequence of Coniochaeta ligniaria NRRL30616, a lignocellulolytic fungus for bioabatement of inhibitors in plant biomass hydrolysates.</title>
        <authorList>
            <consortium name="DOE Joint Genome Institute"/>
            <person name="Jimenez D.J."/>
            <person name="Hector R.E."/>
            <person name="Riley R."/>
            <person name="Sun H."/>
            <person name="Grigoriev I.V."/>
            <person name="Van Elsas J.D."/>
            <person name="Nichols N.N."/>
        </authorList>
    </citation>
    <scope>NUCLEOTIDE SEQUENCE [LARGE SCALE GENOMIC DNA]</scope>
    <source>
        <strain evidence="17 18">NRRL 30616</strain>
    </source>
</reference>
<keyword evidence="8" id="KW-0694">RNA-binding</keyword>
<dbReference type="STRING" id="1408157.A0A1J7JMJ6"/>
<dbReference type="InterPro" id="IPR029038">
    <property type="entry name" value="MetRS_Zn"/>
</dbReference>